<evidence type="ECO:0000313" key="4">
    <source>
        <dbReference type="Proteomes" id="UP001168552"/>
    </source>
</evidence>
<proteinExistence type="predicted"/>
<dbReference type="InterPro" id="IPR051049">
    <property type="entry name" value="Dienelactone_hydrolase-like"/>
</dbReference>
<sequence>MIKSFLLTLVLGTLAVFSVSAQHSCCMTTPTAEFAVLAKDQSFTATHQNPLPYTHHSEVGKMIKIPTKGAEANAFELKASSPSDKYLIVIHEWWGLNDHIKKEAEKYYSELGNVHVLAIDLYDGQVATTREDAAKYMQGASEERIREILKGVYNYVGHDAYIATIGWCFGGGWSLQAAMLFGPNTVGCVMYYGMPEKDAERAKMLQSDVLGIFASREKWISPAVVSEFESMMQGIGKKVEIHQFDAEHAFANPSNPAFDAKATAEAYTLSINYLKERLK</sequence>
<gene>
    <name evidence="3" type="ORF">QWY31_09095</name>
</gene>
<dbReference type="Gene3D" id="3.40.50.1820">
    <property type="entry name" value="alpha/beta hydrolase"/>
    <property type="match status" value="1"/>
</dbReference>
<protein>
    <submittedName>
        <fullName evidence="3">Dienelactone hydrolase family protein</fullName>
    </submittedName>
</protein>
<keyword evidence="3" id="KW-0378">Hydrolase</keyword>
<dbReference type="SUPFAM" id="SSF53474">
    <property type="entry name" value="alpha/beta-Hydrolases"/>
    <property type="match status" value="1"/>
</dbReference>
<comment type="caution">
    <text evidence="3">The sequence shown here is derived from an EMBL/GenBank/DDBJ whole genome shotgun (WGS) entry which is preliminary data.</text>
</comment>
<reference evidence="3" key="1">
    <citation type="submission" date="2023-06" db="EMBL/GenBank/DDBJ databases">
        <title>Cytophagales bacterium Strain LB-30, isolated from soil.</title>
        <authorList>
            <person name="Liu B."/>
        </authorList>
    </citation>
    <scope>NUCLEOTIDE SEQUENCE</scope>
    <source>
        <strain evidence="3">LB-30</strain>
    </source>
</reference>
<dbReference type="Pfam" id="PF01738">
    <property type="entry name" value="DLH"/>
    <property type="match status" value="1"/>
</dbReference>
<organism evidence="3 4">
    <name type="scientific">Shiella aurantiaca</name>
    <dbReference type="NCBI Taxonomy" id="3058365"/>
    <lineage>
        <taxon>Bacteria</taxon>
        <taxon>Pseudomonadati</taxon>
        <taxon>Bacteroidota</taxon>
        <taxon>Cytophagia</taxon>
        <taxon>Cytophagales</taxon>
        <taxon>Shiellaceae</taxon>
        <taxon>Shiella</taxon>
    </lineage>
</organism>
<evidence type="ECO:0000259" key="2">
    <source>
        <dbReference type="Pfam" id="PF01738"/>
    </source>
</evidence>
<evidence type="ECO:0000313" key="3">
    <source>
        <dbReference type="EMBL" id="MDN4165657.1"/>
    </source>
</evidence>
<feature type="chain" id="PRO_5045211361" evidence="1">
    <location>
        <begin position="22"/>
        <end position="279"/>
    </location>
</feature>
<evidence type="ECO:0000256" key="1">
    <source>
        <dbReference type="SAM" id="SignalP"/>
    </source>
</evidence>
<keyword evidence="1" id="KW-0732">Signal</keyword>
<name>A0ABT8F599_9BACT</name>
<dbReference type="GO" id="GO:0016787">
    <property type="term" value="F:hydrolase activity"/>
    <property type="evidence" value="ECO:0007669"/>
    <property type="project" value="UniProtKB-KW"/>
</dbReference>
<keyword evidence="4" id="KW-1185">Reference proteome</keyword>
<feature type="domain" description="Dienelactone hydrolase" evidence="2">
    <location>
        <begin position="83"/>
        <end position="276"/>
    </location>
</feature>
<dbReference type="InterPro" id="IPR002925">
    <property type="entry name" value="Dienelactn_hydro"/>
</dbReference>
<dbReference type="RefSeq" id="WP_320004187.1">
    <property type="nucleotide sequence ID" value="NZ_JAUHJS010000004.1"/>
</dbReference>
<dbReference type="InterPro" id="IPR029058">
    <property type="entry name" value="AB_hydrolase_fold"/>
</dbReference>
<feature type="signal peptide" evidence="1">
    <location>
        <begin position="1"/>
        <end position="21"/>
    </location>
</feature>
<dbReference type="EMBL" id="JAUHJS010000004">
    <property type="protein sequence ID" value="MDN4165657.1"/>
    <property type="molecule type" value="Genomic_DNA"/>
</dbReference>
<dbReference type="Proteomes" id="UP001168552">
    <property type="component" value="Unassembled WGS sequence"/>
</dbReference>
<dbReference type="PANTHER" id="PTHR46623">
    <property type="entry name" value="CARBOXYMETHYLENEBUTENOLIDASE-RELATED"/>
    <property type="match status" value="1"/>
</dbReference>
<dbReference type="PANTHER" id="PTHR46623:SF6">
    <property type="entry name" value="ALPHA_BETA-HYDROLASES SUPERFAMILY PROTEIN"/>
    <property type="match status" value="1"/>
</dbReference>
<accession>A0ABT8F599</accession>